<comment type="caution">
    <text evidence="3">The sequence shown here is derived from an EMBL/GenBank/DDBJ whole genome shotgun (WGS) entry which is preliminary data.</text>
</comment>
<feature type="region of interest" description="Disordered" evidence="1">
    <location>
        <begin position="1"/>
        <end position="43"/>
    </location>
</feature>
<dbReference type="Proteomes" id="UP000698800">
    <property type="component" value="Unassembled WGS sequence"/>
</dbReference>
<evidence type="ECO:0000256" key="1">
    <source>
        <dbReference type="SAM" id="MobiDB-lite"/>
    </source>
</evidence>
<evidence type="ECO:0000256" key="2">
    <source>
        <dbReference type="SAM" id="Phobius"/>
    </source>
</evidence>
<dbReference type="OrthoDB" id="416496at2759"/>
<dbReference type="Pfam" id="PF13489">
    <property type="entry name" value="Methyltransf_23"/>
    <property type="match status" value="1"/>
</dbReference>
<keyword evidence="4" id="KW-1185">Reference proteome</keyword>
<gene>
    <name evidence="3" type="ORF">FGG08_004113</name>
</gene>
<dbReference type="InterPro" id="IPR029063">
    <property type="entry name" value="SAM-dependent_MTases_sf"/>
</dbReference>
<keyword evidence="2" id="KW-1133">Transmembrane helix</keyword>
<protein>
    <recommendedName>
        <fullName evidence="5">S-adenosyl-L-methionine-dependent methyltransferase</fullName>
    </recommendedName>
</protein>
<evidence type="ECO:0000313" key="3">
    <source>
        <dbReference type="EMBL" id="KAH0541423.1"/>
    </source>
</evidence>
<feature type="transmembrane region" description="Helical" evidence="2">
    <location>
        <begin position="51"/>
        <end position="70"/>
    </location>
</feature>
<name>A0A9P8I147_9PEZI</name>
<organism evidence="3 4">
    <name type="scientific">Glutinoglossum americanum</name>
    <dbReference type="NCBI Taxonomy" id="1670608"/>
    <lineage>
        <taxon>Eukaryota</taxon>
        <taxon>Fungi</taxon>
        <taxon>Dikarya</taxon>
        <taxon>Ascomycota</taxon>
        <taxon>Pezizomycotina</taxon>
        <taxon>Geoglossomycetes</taxon>
        <taxon>Geoglossales</taxon>
        <taxon>Geoglossaceae</taxon>
        <taxon>Glutinoglossum</taxon>
    </lineage>
</organism>
<sequence length="298" mass="33775">MSRRQRPVNGTQTLHRNGAAKPLEYRRPPPPKSASPATSTRIPSMSSRKGIWFIGGIAAYAFTAYGTSLYRSYKLATIEGQKLDVPLDVSDRYDKIAKDFDSSVGLGEKVMGLTILRRWIGKMARGEVLEVSVGTGRNLMYYPMEKCKSITLVDTSREMIEETRRKFKELHPKYTNVRFVTQDAALPMAPPSNAGFNTIVQTMGLCSTPRPVELLKNLGTLCNKEDCQILLLEHGQSHYQWLNTILDNLAPVHANRYGCWWNRDIGKIVKESGLEVVKIKRYHLGTTWWVELRPSKEN</sequence>
<dbReference type="PANTHER" id="PTHR42912:SF83">
    <property type="entry name" value="METHYLTRANSFERASE TYPE 11 DOMAIN-CONTAINING PROTEIN"/>
    <property type="match status" value="1"/>
</dbReference>
<keyword evidence="2" id="KW-0472">Membrane</keyword>
<dbReference type="Gene3D" id="3.40.50.150">
    <property type="entry name" value="Vaccinia Virus protein VP39"/>
    <property type="match status" value="1"/>
</dbReference>
<dbReference type="GO" id="GO:0008168">
    <property type="term" value="F:methyltransferase activity"/>
    <property type="evidence" value="ECO:0007669"/>
    <property type="project" value="TreeGrafter"/>
</dbReference>
<reference evidence="3" key="1">
    <citation type="submission" date="2021-03" db="EMBL/GenBank/DDBJ databases">
        <title>Comparative genomics and phylogenomic investigation of the class Geoglossomycetes provide insights into ecological specialization and systematics.</title>
        <authorList>
            <person name="Melie T."/>
            <person name="Pirro S."/>
            <person name="Miller A.N."/>
            <person name="Quandt A."/>
        </authorList>
    </citation>
    <scope>NUCLEOTIDE SEQUENCE</scope>
    <source>
        <strain evidence="3">GBOQ0MN5Z8</strain>
    </source>
</reference>
<keyword evidence="2" id="KW-0812">Transmembrane</keyword>
<dbReference type="CDD" id="cd02440">
    <property type="entry name" value="AdoMet_MTases"/>
    <property type="match status" value="1"/>
</dbReference>
<dbReference type="AlphaFoldDB" id="A0A9P8I147"/>
<proteinExistence type="predicted"/>
<evidence type="ECO:0008006" key="5">
    <source>
        <dbReference type="Google" id="ProtNLM"/>
    </source>
</evidence>
<evidence type="ECO:0000313" key="4">
    <source>
        <dbReference type="Proteomes" id="UP000698800"/>
    </source>
</evidence>
<dbReference type="SUPFAM" id="SSF53335">
    <property type="entry name" value="S-adenosyl-L-methionine-dependent methyltransferases"/>
    <property type="match status" value="1"/>
</dbReference>
<accession>A0A9P8I147</accession>
<dbReference type="PANTHER" id="PTHR42912">
    <property type="entry name" value="METHYLTRANSFERASE"/>
    <property type="match status" value="1"/>
</dbReference>
<dbReference type="EMBL" id="JAGHQL010000079">
    <property type="protein sequence ID" value="KAH0541423.1"/>
    <property type="molecule type" value="Genomic_DNA"/>
</dbReference>
<dbReference type="InterPro" id="IPR050508">
    <property type="entry name" value="Methyltransf_Superfamily"/>
</dbReference>